<comment type="similarity">
    <text evidence="2">Belongs to the multi antimicrobial extrusion (MATE) (TC 2.A.66.1) family. MepA subfamily.</text>
</comment>
<proteinExistence type="inferred from homology"/>
<evidence type="ECO:0000256" key="4">
    <source>
        <dbReference type="ARBA" id="ARBA00022448"/>
    </source>
</evidence>
<evidence type="ECO:0000256" key="1">
    <source>
        <dbReference type="ARBA" id="ARBA00004651"/>
    </source>
</evidence>
<feature type="transmembrane region" description="Helical" evidence="10">
    <location>
        <begin position="134"/>
        <end position="155"/>
    </location>
</feature>
<dbReference type="PANTHER" id="PTHR43823">
    <property type="entry name" value="SPORULATION PROTEIN YKVU"/>
    <property type="match status" value="1"/>
</dbReference>
<feature type="transmembrane region" description="Helical" evidence="10">
    <location>
        <begin position="190"/>
        <end position="213"/>
    </location>
</feature>
<dbReference type="Pfam" id="PF01554">
    <property type="entry name" value="MatE"/>
    <property type="match status" value="2"/>
</dbReference>
<dbReference type="InterPro" id="IPR048279">
    <property type="entry name" value="MdtK-like"/>
</dbReference>
<evidence type="ECO:0000256" key="6">
    <source>
        <dbReference type="ARBA" id="ARBA00022692"/>
    </source>
</evidence>
<evidence type="ECO:0000256" key="2">
    <source>
        <dbReference type="ARBA" id="ARBA00008417"/>
    </source>
</evidence>
<dbReference type="InterPro" id="IPR002528">
    <property type="entry name" value="MATE_fam"/>
</dbReference>
<evidence type="ECO:0000256" key="8">
    <source>
        <dbReference type="ARBA" id="ARBA00023136"/>
    </source>
</evidence>
<keyword evidence="5" id="KW-1003">Cell membrane</keyword>
<keyword evidence="6 10" id="KW-0812">Transmembrane</keyword>
<dbReference type="GO" id="GO:0005886">
    <property type="term" value="C:plasma membrane"/>
    <property type="evidence" value="ECO:0007669"/>
    <property type="project" value="UniProtKB-SubCell"/>
</dbReference>
<feature type="transmembrane region" description="Helical" evidence="10">
    <location>
        <begin position="162"/>
        <end position="184"/>
    </location>
</feature>
<feature type="transmembrane region" description="Helical" evidence="10">
    <location>
        <begin position="314"/>
        <end position="338"/>
    </location>
</feature>
<dbReference type="CDD" id="cd13143">
    <property type="entry name" value="MATE_MepA_like"/>
    <property type="match status" value="1"/>
</dbReference>
<gene>
    <name evidence="11" type="ORF">IAD32_08245</name>
</gene>
<reference evidence="11" key="2">
    <citation type="journal article" date="2021" name="PeerJ">
        <title>Extensive microbial diversity within the chicken gut microbiome revealed by metagenomics and culture.</title>
        <authorList>
            <person name="Gilroy R."/>
            <person name="Ravi A."/>
            <person name="Getino M."/>
            <person name="Pursley I."/>
            <person name="Horton D.L."/>
            <person name="Alikhan N.F."/>
            <person name="Baker D."/>
            <person name="Gharbi K."/>
            <person name="Hall N."/>
            <person name="Watson M."/>
            <person name="Adriaenssens E.M."/>
            <person name="Foster-Nyarko E."/>
            <person name="Jarju S."/>
            <person name="Secka A."/>
            <person name="Antonio M."/>
            <person name="Oren A."/>
            <person name="Chaudhuri R.R."/>
            <person name="La Ragione R."/>
            <person name="Hildebrand F."/>
            <person name="Pallen M.J."/>
        </authorList>
    </citation>
    <scope>NUCLEOTIDE SEQUENCE</scope>
    <source>
        <strain evidence="11">ChiSjej1B19-3389</strain>
    </source>
</reference>
<dbReference type="GO" id="GO:0046677">
    <property type="term" value="P:response to antibiotic"/>
    <property type="evidence" value="ECO:0007669"/>
    <property type="project" value="UniProtKB-KW"/>
</dbReference>
<evidence type="ECO:0000256" key="10">
    <source>
        <dbReference type="SAM" id="Phobius"/>
    </source>
</evidence>
<evidence type="ECO:0000256" key="7">
    <source>
        <dbReference type="ARBA" id="ARBA00022989"/>
    </source>
</evidence>
<dbReference type="PANTHER" id="PTHR43823:SF3">
    <property type="entry name" value="MULTIDRUG EXPORT PROTEIN MEPA"/>
    <property type="match status" value="1"/>
</dbReference>
<feature type="transmembrane region" description="Helical" evidence="10">
    <location>
        <begin position="14"/>
        <end position="33"/>
    </location>
</feature>
<keyword evidence="4" id="KW-0813">Transport</keyword>
<evidence type="ECO:0000313" key="11">
    <source>
        <dbReference type="EMBL" id="HIQ81254.1"/>
    </source>
</evidence>
<feature type="transmembrane region" description="Helical" evidence="10">
    <location>
        <begin position="261"/>
        <end position="281"/>
    </location>
</feature>
<keyword evidence="9" id="KW-0046">Antibiotic resistance</keyword>
<keyword evidence="8 10" id="KW-0472">Membrane</keyword>
<organism evidence="11 12">
    <name type="scientific">Candidatus Scatavimonas merdigallinarum</name>
    <dbReference type="NCBI Taxonomy" id="2840914"/>
    <lineage>
        <taxon>Bacteria</taxon>
        <taxon>Bacillati</taxon>
        <taxon>Bacillota</taxon>
        <taxon>Clostridia</taxon>
        <taxon>Eubacteriales</taxon>
        <taxon>Oscillospiraceae</taxon>
        <taxon>Oscillospiraceae incertae sedis</taxon>
        <taxon>Candidatus Scatavimonas</taxon>
    </lineage>
</organism>
<feature type="transmembrane region" description="Helical" evidence="10">
    <location>
        <begin position="413"/>
        <end position="432"/>
    </location>
</feature>
<dbReference type="InterPro" id="IPR045070">
    <property type="entry name" value="MATE_MepA-like"/>
</dbReference>
<dbReference type="AlphaFoldDB" id="A0A9D0ZKZ7"/>
<evidence type="ECO:0000256" key="5">
    <source>
        <dbReference type="ARBA" id="ARBA00022475"/>
    </source>
</evidence>
<dbReference type="InterPro" id="IPR051327">
    <property type="entry name" value="MATE_MepA_subfamily"/>
</dbReference>
<feature type="transmembrane region" description="Helical" evidence="10">
    <location>
        <begin position="90"/>
        <end position="110"/>
    </location>
</feature>
<comment type="caution">
    <text evidence="11">The sequence shown here is derived from an EMBL/GenBank/DDBJ whole genome shotgun (WGS) entry which is preliminary data.</text>
</comment>
<dbReference type="GO" id="GO:0042910">
    <property type="term" value="F:xenobiotic transmembrane transporter activity"/>
    <property type="evidence" value="ECO:0007669"/>
    <property type="project" value="InterPro"/>
</dbReference>
<dbReference type="GO" id="GO:0015297">
    <property type="term" value="F:antiporter activity"/>
    <property type="evidence" value="ECO:0007669"/>
    <property type="project" value="InterPro"/>
</dbReference>
<keyword evidence="7 10" id="KW-1133">Transmembrane helix</keyword>
<accession>A0A9D0ZKZ7</accession>
<name>A0A9D0ZKZ7_9FIRM</name>
<dbReference type="EMBL" id="DVFW01000042">
    <property type="protein sequence ID" value="HIQ81254.1"/>
    <property type="molecule type" value="Genomic_DNA"/>
</dbReference>
<feature type="transmembrane region" description="Helical" evidence="10">
    <location>
        <begin position="358"/>
        <end position="376"/>
    </location>
</feature>
<sequence length="442" mass="48571">MQKDLTQGSIKKHYFKYFCAAFGSSMITCIYGLVDAAVVGQYQGPQGTAALSIVMPIWTILFSLGLLIGIGGSVNYSYYKAQDKTDKANAYFTLSLILTSVVALLCWIGLTVFDDALLCLFGADRTLLPLAKDYLLPIKFVIPTYPFSQMLAAYLRNDNAPGLATFATLFGGVFNVLGDMYFVFGLNMGMFGAGLATAIGASLSIVIMLSHFVSKKNTLKLSRIYGHIHKARVLSVNGFSSFVSDMAMGVIAMLFNRQIMYYFGAEALAVFGVIVQISSVVQCSTYGVGQATQPIISANFGAGKWERIRKTKKYALWTVAVIGVLWTSAVILFPNAFVNLFMTPTDDVLQIAPEIMRIYGLAYMILPLNIFSTYYFQSVMKPTKALVVSLARGIVLCGILVFLLPAIWGAAMLWWVMPVTELAVAIYVICSFKRINFEKQKI</sequence>
<reference evidence="11" key="1">
    <citation type="submission" date="2020-10" db="EMBL/GenBank/DDBJ databases">
        <authorList>
            <person name="Gilroy R."/>
        </authorList>
    </citation>
    <scope>NUCLEOTIDE SEQUENCE</scope>
    <source>
        <strain evidence="11">ChiSjej1B19-3389</strain>
    </source>
</reference>
<protein>
    <recommendedName>
        <fullName evidence="3">Multidrug export protein MepA</fullName>
    </recommendedName>
</protein>
<dbReference type="PIRSF" id="PIRSF006603">
    <property type="entry name" value="DinF"/>
    <property type="match status" value="1"/>
</dbReference>
<dbReference type="Proteomes" id="UP000886787">
    <property type="component" value="Unassembled WGS sequence"/>
</dbReference>
<feature type="transmembrane region" description="Helical" evidence="10">
    <location>
        <begin position="234"/>
        <end position="255"/>
    </location>
</feature>
<evidence type="ECO:0000313" key="12">
    <source>
        <dbReference type="Proteomes" id="UP000886787"/>
    </source>
</evidence>
<comment type="subcellular location">
    <subcellularLocation>
        <location evidence="1">Cell membrane</location>
        <topology evidence="1">Multi-pass membrane protein</topology>
    </subcellularLocation>
</comment>
<evidence type="ECO:0000256" key="9">
    <source>
        <dbReference type="ARBA" id="ARBA00023251"/>
    </source>
</evidence>
<evidence type="ECO:0000256" key="3">
    <source>
        <dbReference type="ARBA" id="ARBA00022106"/>
    </source>
</evidence>
<feature type="transmembrane region" description="Helical" evidence="10">
    <location>
        <begin position="53"/>
        <end position="78"/>
    </location>
</feature>
<feature type="transmembrane region" description="Helical" evidence="10">
    <location>
        <begin position="385"/>
        <end position="407"/>
    </location>
</feature>